<dbReference type="EC" id="3.5.2.9" evidence="1"/>
<dbReference type="Proteomes" id="UP001519343">
    <property type="component" value="Unassembled WGS sequence"/>
</dbReference>
<dbReference type="PANTHER" id="PTHR30292">
    <property type="entry name" value="UNCHARACTERIZED PROTEIN YBGL-RELATED"/>
    <property type="match status" value="1"/>
</dbReference>
<comment type="function">
    <text evidence="1">Catalyzes the cleavage of 5-oxoproline to form L-glutamate coupled to the hydrolysis of ATP to ADP and inorganic phosphate.</text>
</comment>
<evidence type="ECO:0000313" key="2">
    <source>
        <dbReference type="EMBL" id="MBP1931019.1"/>
    </source>
</evidence>
<accession>A0ABS4GLA1</accession>
<dbReference type="PANTHER" id="PTHR30292:SF0">
    <property type="entry name" value="5-OXOPROLINASE SUBUNIT A"/>
    <property type="match status" value="1"/>
</dbReference>
<comment type="similarity">
    <text evidence="1">Belongs to the LamB/PxpA family.</text>
</comment>
<dbReference type="Pfam" id="PF03746">
    <property type="entry name" value="LamB_YcsF"/>
    <property type="match status" value="1"/>
</dbReference>
<dbReference type="CDD" id="cd10787">
    <property type="entry name" value="LamB_YcsF_like"/>
    <property type="match status" value="1"/>
</dbReference>
<dbReference type="NCBIfam" id="NF003816">
    <property type="entry name" value="PRK05406.1-5"/>
    <property type="match status" value="1"/>
</dbReference>
<sequence length="257" mass="28369">MSRKYIDLNCDMGESFGVYKLGMDEEVIKLISSANIACGFHAGDPNVMDETVRRAKEYGVGVGVHPGFPDLIGFGRRDMDITKKDLMNMIIYQIGALNIFCQKHGVPLQHIKPHGNMNNMCDHNKEMATHIVDAVLEVKPDLPIYVKPNSDLHRVAEEKGLPFVLEVYADRAYNNDLTLVSRKIPGAVITDPHTVAEQAVKIVTEGKVTSITGEEIPLQGETICVHGDTPAQMELIKLLRSKLADAGVTISSFTNRK</sequence>
<keyword evidence="3" id="KW-1185">Reference proteome</keyword>
<comment type="catalytic activity">
    <reaction evidence="1">
        <text>5-oxo-L-proline + ATP + 2 H2O = L-glutamate + ADP + phosphate + H(+)</text>
        <dbReference type="Rhea" id="RHEA:10348"/>
        <dbReference type="ChEBI" id="CHEBI:15377"/>
        <dbReference type="ChEBI" id="CHEBI:15378"/>
        <dbReference type="ChEBI" id="CHEBI:29985"/>
        <dbReference type="ChEBI" id="CHEBI:30616"/>
        <dbReference type="ChEBI" id="CHEBI:43474"/>
        <dbReference type="ChEBI" id="CHEBI:58402"/>
        <dbReference type="ChEBI" id="CHEBI:456216"/>
        <dbReference type="EC" id="3.5.2.9"/>
    </reaction>
</comment>
<dbReference type="HAMAP" id="MF_00691">
    <property type="entry name" value="PxpA"/>
    <property type="match status" value="1"/>
</dbReference>
<evidence type="ECO:0000313" key="3">
    <source>
        <dbReference type="Proteomes" id="UP001519343"/>
    </source>
</evidence>
<organism evidence="2 3">
    <name type="scientific">Ammoniphilus resinae</name>
    <dbReference type="NCBI Taxonomy" id="861532"/>
    <lineage>
        <taxon>Bacteria</taxon>
        <taxon>Bacillati</taxon>
        <taxon>Bacillota</taxon>
        <taxon>Bacilli</taxon>
        <taxon>Bacillales</taxon>
        <taxon>Paenibacillaceae</taxon>
        <taxon>Aneurinibacillus group</taxon>
        <taxon>Ammoniphilus</taxon>
    </lineage>
</organism>
<dbReference type="InterPro" id="IPR005501">
    <property type="entry name" value="LamB/YcsF/PxpA-like"/>
</dbReference>
<gene>
    <name evidence="1" type="primary">pxpA</name>
    <name evidence="2" type="ORF">J2Z37_001016</name>
</gene>
<keyword evidence="1" id="KW-0547">Nucleotide-binding</keyword>
<reference evidence="2 3" key="1">
    <citation type="submission" date="2021-03" db="EMBL/GenBank/DDBJ databases">
        <title>Genomic Encyclopedia of Type Strains, Phase IV (KMG-IV): sequencing the most valuable type-strain genomes for metagenomic binning, comparative biology and taxonomic classification.</title>
        <authorList>
            <person name="Goeker M."/>
        </authorList>
    </citation>
    <scope>NUCLEOTIDE SEQUENCE [LARGE SCALE GENOMIC DNA]</scope>
    <source>
        <strain evidence="2 3">DSM 24738</strain>
    </source>
</reference>
<dbReference type="NCBIfam" id="NF003814">
    <property type="entry name" value="PRK05406.1-3"/>
    <property type="match status" value="1"/>
</dbReference>
<evidence type="ECO:0000256" key="1">
    <source>
        <dbReference type="HAMAP-Rule" id="MF_00691"/>
    </source>
</evidence>
<dbReference type="EMBL" id="JAGGKT010000002">
    <property type="protein sequence ID" value="MBP1931019.1"/>
    <property type="molecule type" value="Genomic_DNA"/>
</dbReference>
<comment type="subunit">
    <text evidence="1">Forms a complex composed of PxpA, PxpB and PxpC.</text>
</comment>
<dbReference type="RefSeq" id="WP_342453781.1">
    <property type="nucleotide sequence ID" value="NZ_JAGGKT010000002.1"/>
</dbReference>
<keyword evidence="1" id="KW-0067">ATP-binding</keyword>
<proteinExistence type="inferred from homology"/>
<protein>
    <recommendedName>
        <fullName evidence="1">5-oxoprolinase subunit A</fullName>
        <shortName evidence="1">5-OPase subunit A</shortName>
        <ecNumber evidence="1">3.5.2.9</ecNumber>
    </recommendedName>
    <alternativeName>
        <fullName evidence="1">5-oxoprolinase (ATP-hydrolyzing) subunit A</fullName>
    </alternativeName>
</protein>
<name>A0ABS4GLA1_9BACL</name>
<comment type="caution">
    <text evidence="2">The sequence shown here is derived from an EMBL/GenBank/DDBJ whole genome shotgun (WGS) entry which is preliminary data.</text>
</comment>
<keyword evidence="1" id="KW-0378">Hydrolase</keyword>
<dbReference type="Gene3D" id="3.20.20.370">
    <property type="entry name" value="Glycoside hydrolase/deacetylase"/>
    <property type="match status" value="1"/>
</dbReference>
<dbReference type="SUPFAM" id="SSF88713">
    <property type="entry name" value="Glycoside hydrolase/deacetylase"/>
    <property type="match status" value="1"/>
</dbReference>
<dbReference type="InterPro" id="IPR011330">
    <property type="entry name" value="Glyco_hydro/deAcase_b/a-brl"/>
</dbReference>